<dbReference type="Proteomes" id="UP000002668">
    <property type="component" value="Genome"/>
</dbReference>
<accession>E5R4H1</accession>
<gene>
    <name evidence="2" type="ORF">LEMA_P046450.1</name>
</gene>
<dbReference type="AlphaFoldDB" id="E5R4H1"/>
<evidence type="ECO:0000313" key="3">
    <source>
        <dbReference type="Proteomes" id="UP000002668"/>
    </source>
</evidence>
<dbReference type="HOGENOM" id="CLU_2413642_0_0_1"/>
<dbReference type="EMBL" id="FP929083">
    <property type="protein sequence ID" value="CBX91939.1"/>
    <property type="molecule type" value="Genomic_DNA"/>
</dbReference>
<name>E5R4H1_LEPMJ</name>
<dbReference type="InParanoid" id="E5R4H1"/>
<proteinExistence type="predicted"/>
<sequence length="92" mass="10544">MPLSSRASAQVGAGDFSKPRVHQRSRRDKQGSRGPLPGDEEETGGMPFRYYGRHSNQWLFNDFSIGDAVGRGFKRVFGREKGEEDWLERREK</sequence>
<keyword evidence="3" id="KW-1185">Reference proteome</keyword>
<protein>
    <submittedName>
        <fullName evidence="2">Predicted protein</fullName>
    </submittedName>
</protein>
<evidence type="ECO:0000313" key="2">
    <source>
        <dbReference type="EMBL" id="CBX91939.1"/>
    </source>
</evidence>
<dbReference type="GeneID" id="13283856"/>
<dbReference type="OrthoDB" id="5089392at2759"/>
<dbReference type="eggNOG" id="ENOG502T607">
    <property type="taxonomic scope" value="Eukaryota"/>
</dbReference>
<evidence type="ECO:0000256" key="1">
    <source>
        <dbReference type="SAM" id="MobiDB-lite"/>
    </source>
</evidence>
<dbReference type="VEuPathDB" id="FungiDB:LEMA_P046450.1"/>
<organism evidence="3">
    <name type="scientific">Leptosphaeria maculans (strain JN3 / isolate v23.1.3 / race Av1-4-5-6-7-8)</name>
    <name type="common">Blackleg fungus</name>
    <name type="synonym">Phoma lingam</name>
    <dbReference type="NCBI Taxonomy" id="985895"/>
    <lineage>
        <taxon>Eukaryota</taxon>
        <taxon>Fungi</taxon>
        <taxon>Dikarya</taxon>
        <taxon>Ascomycota</taxon>
        <taxon>Pezizomycotina</taxon>
        <taxon>Dothideomycetes</taxon>
        <taxon>Pleosporomycetidae</taxon>
        <taxon>Pleosporales</taxon>
        <taxon>Pleosporineae</taxon>
        <taxon>Leptosphaeriaceae</taxon>
        <taxon>Plenodomus</taxon>
        <taxon>Plenodomus lingam/Leptosphaeria maculans species complex</taxon>
    </lineage>
</organism>
<reference evidence="3" key="1">
    <citation type="journal article" date="2011" name="Nat. Commun.">
        <title>Effector diversification within compartments of the Leptosphaeria maculans genome affected by Repeat-Induced Point mutations.</title>
        <authorList>
            <person name="Rouxel T."/>
            <person name="Grandaubert J."/>
            <person name="Hane J.K."/>
            <person name="Hoede C."/>
            <person name="van de Wouw A.P."/>
            <person name="Couloux A."/>
            <person name="Dominguez V."/>
            <person name="Anthouard V."/>
            <person name="Bally P."/>
            <person name="Bourras S."/>
            <person name="Cozijnsen A.J."/>
            <person name="Ciuffetti L.M."/>
            <person name="Degrave A."/>
            <person name="Dilmaghani A."/>
            <person name="Duret L."/>
            <person name="Fudal I."/>
            <person name="Goodwin S.B."/>
            <person name="Gout L."/>
            <person name="Glaser N."/>
            <person name="Linglin J."/>
            <person name="Kema G.H.J."/>
            <person name="Lapalu N."/>
            <person name="Lawrence C.B."/>
            <person name="May K."/>
            <person name="Meyer M."/>
            <person name="Ollivier B."/>
            <person name="Poulain J."/>
            <person name="Schoch C.L."/>
            <person name="Simon A."/>
            <person name="Spatafora J.W."/>
            <person name="Stachowiak A."/>
            <person name="Turgeon B.G."/>
            <person name="Tyler B.M."/>
            <person name="Vincent D."/>
            <person name="Weissenbach J."/>
            <person name="Amselem J."/>
            <person name="Quesneville H."/>
            <person name="Oliver R.P."/>
            <person name="Wincker P."/>
            <person name="Balesdent M.-H."/>
            <person name="Howlett B.J."/>
        </authorList>
    </citation>
    <scope>NUCLEOTIDE SEQUENCE [LARGE SCALE GENOMIC DNA]</scope>
    <source>
        <strain evidence="3">JN3 / isolate v23.1.3 / race Av1-4-5-6-7-8</strain>
    </source>
</reference>
<feature type="region of interest" description="Disordered" evidence="1">
    <location>
        <begin position="1"/>
        <end position="48"/>
    </location>
</feature>